<accession>A0AAV4SI02</accession>
<reference evidence="2 3" key="1">
    <citation type="submission" date="2021-06" db="EMBL/GenBank/DDBJ databases">
        <title>Caerostris extrusa draft genome.</title>
        <authorList>
            <person name="Kono N."/>
            <person name="Arakawa K."/>
        </authorList>
    </citation>
    <scope>NUCLEOTIDE SEQUENCE [LARGE SCALE GENOMIC DNA]</scope>
</reference>
<name>A0AAV4SI02_CAEEX</name>
<dbReference type="Proteomes" id="UP001054945">
    <property type="component" value="Unassembled WGS sequence"/>
</dbReference>
<gene>
    <name evidence="2" type="ORF">CEXT_701041</name>
</gene>
<dbReference type="AlphaFoldDB" id="A0AAV4SI02"/>
<evidence type="ECO:0000313" key="2">
    <source>
        <dbReference type="EMBL" id="GIY32984.1"/>
    </source>
</evidence>
<organism evidence="2 3">
    <name type="scientific">Caerostris extrusa</name>
    <name type="common">Bark spider</name>
    <name type="synonym">Caerostris bankana</name>
    <dbReference type="NCBI Taxonomy" id="172846"/>
    <lineage>
        <taxon>Eukaryota</taxon>
        <taxon>Metazoa</taxon>
        <taxon>Ecdysozoa</taxon>
        <taxon>Arthropoda</taxon>
        <taxon>Chelicerata</taxon>
        <taxon>Arachnida</taxon>
        <taxon>Araneae</taxon>
        <taxon>Araneomorphae</taxon>
        <taxon>Entelegynae</taxon>
        <taxon>Araneoidea</taxon>
        <taxon>Araneidae</taxon>
        <taxon>Caerostris</taxon>
    </lineage>
</organism>
<feature type="region of interest" description="Disordered" evidence="1">
    <location>
        <begin position="49"/>
        <end position="74"/>
    </location>
</feature>
<keyword evidence="3" id="KW-1185">Reference proteome</keyword>
<protein>
    <submittedName>
        <fullName evidence="2">Uncharacterized protein</fullName>
    </submittedName>
</protein>
<comment type="caution">
    <text evidence="2">The sequence shown here is derived from an EMBL/GenBank/DDBJ whole genome shotgun (WGS) entry which is preliminary data.</text>
</comment>
<proteinExistence type="predicted"/>
<sequence length="74" mass="8448">MPKEVSEKFEKLNGCEETNVISMAINNHCHIPQNSDVWKEQSICYRSSSDEPAEIGSFPPSPKPRRNTLMILEK</sequence>
<dbReference type="EMBL" id="BPLR01009573">
    <property type="protein sequence ID" value="GIY32984.1"/>
    <property type="molecule type" value="Genomic_DNA"/>
</dbReference>
<evidence type="ECO:0000256" key="1">
    <source>
        <dbReference type="SAM" id="MobiDB-lite"/>
    </source>
</evidence>
<evidence type="ECO:0000313" key="3">
    <source>
        <dbReference type="Proteomes" id="UP001054945"/>
    </source>
</evidence>